<dbReference type="InterPro" id="IPR018060">
    <property type="entry name" value="HTH_AraC"/>
</dbReference>
<dbReference type="GO" id="GO:0003700">
    <property type="term" value="F:DNA-binding transcription factor activity"/>
    <property type="evidence" value="ECO:0007669"/>
    <property type="project" value="InterPro"/>
</dbReference>
<dbReference type="EMBL" id="ABCS01000005">
    <property type="protein sequence ID" value="EDM81203.1"/>
    <property type="molecule type" value="Genomic_DNA"/>
</dbReference>
<evidence type="ECO:0000256" key="2">
    <source>
        <dbReference type="ARBA" id="ARBA00023125"/>
    </source>
</evidence>
<dbReference type="InterPro" id="IPR011256">
    <property type="entry name" value="Reg_factor_effector_dom_sf"/>
</dbReference>
<dbReference type="Pfam" id="PF12833">
    <property type="entry name" value="HTH_18"/>
    <property type="match status" value="1"/>
</dbReference>
<dbReference type="OrthoDB" id="5337216at2"/>
<dbReference type="PROSITE" id="PS01124">
    <property type="entry name" value="HTH_ARAC_FAMILY_2"/>
    <property type="match status" value="1"/>
</dbReference>
<comment type="caution">
    <text evidence="5">The sequence shown here is derived from an EMBL/GenBank/DDBJ whole genome shotgun (WGS) entry which is preliminary data.</text>
</comment>
<dbReference type="SUPFAM" id="SSF46689">
    <property type="entry name" value="Homeodomain-like"/>
    <property type="match status" value="2"/>
</dbReference>
<dbReference type="AlphaFoldDB" id="A6FZ48"/>
<dbReference type="Proteomes" id="UP000005801">
    <property type="component" value="Unassembled WGS sequence"/>
</dbReference>
<dbReference type="eggNOG" id="COG3449">
    <property type="taxonomic scope" value="Bacteria"/>
</dbReference>
<dbReference type="GO" id="GO:0043565">
    <property type="term" value="F:sequence-specific DNA binding"/>
    <property type="evidence" value="ECO:0007669"/>
    <property type="project" value="InterPro"/>
</dbReference>
<protein>
    <submittedName>
        <fullName evidence="5">Probable AraC-family transcriptional regulator</fullName>
    </submittedName>
</protein>
<feature type="domain" description="HTH araC/xylS-type" evidence="4">
    <location>
        <begin position="16"/>
        <end position="115"/>
    </location>
</feature>
<organism evidence="5 6">
    <name type="scientific">Plesiocystis pacifica SIR-1</name>
    <dbReference type="NCBI Taxonomy" id="391625"/>
    <lineage>
        <taxon>Bacteria</taxon>
        <taxon>Pseudomonadati</taxon>
        <taxon>Myxococcota</taxon>
        <taxon>Polyangia</taxon>
        <taxon>Nannocystales</taxon>
        <taxon>Nannocystaceae</taxon>
        <taxon>Plesiocystis</taxon>
    </lineage>
</organism>
<accession>A6FZ48</accession>
<evidence type="ECO:0000313" key="5">
    <source>
        <dbReference type="EMBL" id="EDM81203.1"/>
    </source>
</evidence>
<name>A6FZ48_9BACT</name>
<dbReference type="STRING" id="391625.PPSIR1_30345"/>
<dbReference type="SMART" id="SM00342">
    <property type="entry name" value="HTH_ARAC"/>
    <property type="match status" value="1"/>
</dbReference>
<evidence type="ECO:0000313" key="6">
    <source>
        <dbReference type="Proteomes" id="UP000005801"/>
    </source>
</evidence>
<dbReference type="Gene3D" id="1.10.10.60">
    <property type="entry name" value="Homeodomain-like"/>
    <property type="match status" value="2"/>
</dbReference>
<dbReference type="Pfam" id="PF06445">
    <property type="entry name" value="GyrI-like"/>
    <property type="match status" value="1"/>
</dbReference>
<dbReference type="RefSeq" id="WP_006969747.1">
    <property type="nucleotide sequence ID" value="NZ_ABCS01000005.1"/>
</dbReference>
<dbReference type="PRINTS" id="PR00032">
    <property type="entry name" value="HTHARAC"/>
</dbReference>
<dbReference type="InterPro" id="IPR050908">
    <property type="entry name" value="SmbC-like"/>
</dbReference>
<proteinExistence type="predicted"/>
<dbReference type="PROSITE" id="PS00041">
    <property type="entry name" value="HTH_ARAC_FAMILY_1"/>
    <property type="match status" value="1"/>
</dbReference>
<dbReference type="InterPro" id="IPR010499">
    <property type="entry name" value="AraC_E-bd"/>
</dbReference>
<keyword evidence="1" id="KW-0805">Transcription regulation</keyword>
<evidence type="ECO:0000256" key="1">
    <source>
        <dbReference type="ARBA" id="ARBA00023015"/>
    </source>
</evidence>
<dbReference type="InterPro" id="IPR029442">
    <property type="entry name" value="GyrI-like"/>
</dbReference>
<dbReference type="PANTHER" id="PTHR40055">
    <property type="entry name" value="TRANSCRIPTIONAL REGULATOR YGIV-RELATED"/>
    <property type="match status" value="1"/>
</dbReference>
<dbReference type="InterPro" id="IPR018062">
    <property type="entry name" value="HTH_AraC-typ_CS"/>
</dbReference>
<sequence length="300" mass="33334">MRPTETASSFYARRVERTLAFIEAHLDEALPVARLAEVAGLSKFHFHRQFRAHVGVPVARFVARLRLRRAAQQLAFSPELRVLDVALSAGFDSPEAFARAFRAVQGQSPTAFRRAPDWPRWHAQFELPRALHHSHAAMSDAATPILRTLDPIPVAALEHRGPPATLMASVQRFIAWRRGSQAAPEPSTRTLGVLYDDPESVAPEDFRFDVCAELARSLDGDARAREAGVVAKTIAGGRYAVARHRGSTDAIGETVMGLYRDWLPGSGERVRDAPLVFHYIERVPRVAEHEQVTDVYLPLV</sequence>
<dbReference type="InterPro" id="IPR009057">
    <property type="entry name" value="Homeodomain-like_sf"/>
</dbReference>
<keyword evidence="3" id="KW-0804">Transcription</keyword>
<dbReference type="InterPro" id="IPR020449">
    <property type="entry name" value="Tscrpt_reg_AraC-type_HTH"/>
</dbReference>
<gene>
    <name evidence="5" type="ORF">PPSIR1_30345</name>
</gene>
<evidence type="ECO:0000259" key="4">
    <source>
        <dbReference type="PROSITE" id="PS01124"/>
    </source>
</evidence>
<keyword evidence="6" id="KW-1185">Reference proteome</keyword>
<dbReference type="SUPFAM" id="SSF55136">
    <property type="entry name" value="Probable bacterial effector-binding domain"/>
    <property type="match status" value="1"/>
</dbReference>
<dbReference type="eggNOG" id="COG2207">
    <property type="taxonomic scope" value="Bacteria"/>
</dbReference>
<dbReference type="Gene3D" id="3.20.80.10">
    <property type="entry name" value="Regulatory factor, effector binding domain"/>
    <property type="match status" value="1"/>
</dbReference>
<keyword evidence="2" id="KW-0238">DNA-binding</keyword>
<dbReference type="PANTHER" id="PTHR40055:SF1">
    <property type="entry name" value="TRANSCRIPTIONAL REGULATOR YGIV-RELATED"/>
    <property type="match status" value="1"/>
</dbReference>
<dbReference type="SMART" id="SM00871">
    <property type="entry name" value="AraC_E_bind"/>
    <property type="match status" value="1"/>
</dbReference>
<reference evidence="5 6" key="1">
    <citation type="submission" date="2007-06" db="EMBL/GenBank/DDBJ databases">
        <authorList>
            <person name="Shimkets L."/>
            <person name="Ferriera S."/>
            <person name="Johnson J."/>
            <person name="Kravitz S."/>
            <person name="Beeson K."/>
            <person name="Sutton G."/>
            <person name="Rogers Y.-H."/>
            <person name="Friedman R."/>
            <person name="Frazier M."/>
            <person name="Venter J.C."/>
        </authorList>
    </citation>
    <scope>NUCLEOTIDE SEQUENCE [LARGE SCALE GENOMIC DNA]</scope>
    <source>
        <strain evidence="5 6">SIR-1</strain>
    </source>
</reference>
<evidence type="ECO:0000256" key="3">
    <source>
        <dbReference type="ARBA" id="ARBA00023163"/>
    </source>
</evidence>